<feature type="binding site" evidence="5 7">
    <location>
        <position position="310"/>
    </location>
    <ligand>
        <name>substrate</name>
    </ligand>
</feature>
<protein>
    <recommendedName>
        <fullName evidence="5">Alanine racemase</fullName>
        <ecNumber evidence="5">5.1.1.1</ecNumber>
    </recommendedName>
</protein>
<dbReference type="PANTHER" id="PTHR30511">
    <property type="entry name" value="ALANINE RACEMASE"/>
    <property type="match status" value="1"/>
</dbReference>
<dbReference type="InterPro" id="IPR029066">
    <property type="entry name" value="PLP-binding_barrel"/>
</dbReference>
<evidence type="ECO:0000256" key="6">
    <source>
        <dbReference type="PIRSR" id="PIRSR600821-50"/>
    </source>
</evidence>
<keyword evidence="4 5" id="KW-0413">Isomerase</keyword>
<dbReference type="AlphaFoldDB" id="A0A1F6H430"/>
<dbReference type="UniPathway" id="UPA00042">
    <property type="reaction ID" value="UER00497"/>
</dbReference>
<dbReference type="EMBL" id="MFNF01000001">
    <property type="protein sequence ID" value="OGH05090.1"/>
    <property type="molecule type" value="Genomic_DNA"/>
</dbReference>
<comment type="caution">
    <text evidence="9">The sequence shown here is derived from an EMBL/GenBank/DDBJ whole genome shotgun (WGS) entry which is preliminary data.</text>
</comment>
<evidence type="ECO:0000256" key="1">
    <source>
        <dbReference type="ARBA" id="ARBA00000316"/>
    </source>
</evidence>
<dbReference type="Proteomes" id="UP000177583">
    <property type="component" value="Unassembled WGS sequence"/>
</dbReference>
<dbReference type="PRINTS" id="PR00992">
    <property type="entry name" value="ALARACEMASE"/>
</dbReference>
<dbReference type="GO" id="GO:0030170">
    <property type="term" value="F:pyridoxal phosphate binding"/>
    <property type="evidence" value="ECO:0007669"/>
    <property type="project" value="UniProtKB-UniRule"/>
</dbReference>
<evidence type="ECO:0000256" key="3">
    <source>
        <dbReference type="ARBA" id="ARBA00022898"/>
    </source>
</evidence>
<dbReference type="NCBIfam" id="TIGR00492">
    <property type="entry name" value="alr"/>
    <property type="match status" value="1"/>
</dbReference>
<feature type="modified residue" description="N6-(pyridoxal phosphate)lysine" evidence="5 6">
    <location>
        <position position="31"/>
    </location>
</feature>
<comment type="catalytic activity">
    <reaction evidence="1 5">
        <text>L-alanine = D-alanine</text>
        <dbReference type="Rhea" id="RHEA:20249"/>
        <dbReference type="ChEBI" id="CHEBI:57416"/>
        <dbReference type="ChEBI" id="CHEBI:57972"/>
        <dbReference type="EC" id="5.1.1.1"/>
    </reaction>
</comment>
<evidence type="ECO:0000256" key="4">
    <source>
        <dbReference type="ARBA" id="ARBA00023235"/>
    </source>
</evidence>
<dbReference type="InterPro" id="IPR001608">
    <property type="entry name" value="Ala_racemase_N"/>
</dbReference>
<feature type="domain" description="Alanine racemase C-terminal" evidence="8">
    <location>
        <begin position="242"/>
        <end position="369"/>
    </location>
</feature>
<dbReference type="InterPro" id="IPR000821">
    <property type="entry name" value="Ala_racemase"/>
</dbReference>
<comment type="similarity">
    <text evidence="5">Belongs to the alanine racemase family.</text>
</comment>
<proteinExistence type="inferred from homology"/>
<dbReference type="Pfam" id="PF01168">
    <property type="entry name" value="Ala_racemase_N"/>
    <property type="match status" value="1"/>
</dbReference>
<dbReference type="GO" id="GO:0030632">
    <property type="term" value="P:D-alanine biosynthetic process"/>
    <property type="evidence" value="ECO:0007669"/>
    <property type="project" value="UniProtKB-UniRule"/>
</dbReference>
<evidence type="ECO:0000313" key="9">
    <source>
        <dbReference type="EMBL" id="OGH05090.1"/>
    </source>
</evidence>
<dbReference type="FunFam" id="3.20.20.10:FF:000002">
    <property type="entry name" value="Alanine racemase"/>
    <property type="match status" value="1"/>
</dbReference>
<keyword evidence="3 5" id="KW-0663">Pyridoxal phosphate</keyword>
<dbReference type="InterPro" id="IPR011079">
    <property type="entry name" value="Ala_racemase_C"/>
</dbReference>
<evidence type="ECO:0000256" key="2">
    <source>
        <dbReference type="ARBA" id="ARBA00001933"/>
    </source>
</evidence>
<gene>
    <name evidence="9" type="ORF">A2557_06360</name>
</gene>
<dbReference type="SMART" id="SM01005">
    <property type="entry name" value="Ala_racemase_C"/>
    <property type="match status" value="1"/>
</dbReference>
<name>A0A1F6H430_9PROT</name>
<dbReference type="GO" id="GO:0005829">
    <property type="term" value="C:cytosol"/>
    <property type="evidence" value="ECO:0007669"/>
    <property type="project" value="TreeGrafter"/>
</dbReference>
<dbReference type="PANTHER" id="PTHR30511:SF0">
    <property type="entry name" value="ALANINE RACEMASE, CATABOLIC-RELATED"/>
    <property type="match status" value="1"/>
</dbReference>
<evidence type="ECO:0000256" key="5">
    <source>
        <dbReference type="HAMAP-Rule" id="MF_01201"/>
    </source>
</evidence>
<comment type="cofactor">
    <cofactor evidence="2 5 6">
        <name>pyridoxal 5'-phosphate</name>
        <dbReference type="ChEBI" id="CHEBI:597326"/>
    </cofactor>
</comment>
<evidence type="ECO:0000259" key="8">
    <source>
        <dbReference type="SMART" id="SM01005"/>
    </source>
</evidence>
<dbReference type="GO" id="GO:0008784">
    <property type="term" value="F:alanine racemase activity"/>
    <property type="evidence" value="ECO:0007669"/>
    <property type="project" value="UniProtKB-UniRule"/>
</dbReference>
<dbReference type="Pfam" id="PF00842">
    <property type="entry name" value="Ala_racemase_C"/>
    <property type="match status" value="1"/>
</dbReference>
<evidence type="ECO:0000313" key="10">
    <source>
        <dbReference type="Proteomes" id="UP000177583"/>
    </source>
</evidence>
<dbReference type="Gene3D" id="2.40.37.10">
    <property type="entry name" value="Lyase, Ornithine Decarboxylase, Chain A, domain 1"/>
    <property type="match status" value="1"/>
</dbReference>
<organism evidence="9 10">
    <name type="scientific">Candidatus Lambdaproteobacteria bacterium RIFOXYD2_FULL_56_26</name>
    <dbReference type="NCBI Taxonomy" id="1817773"/>
    <lineage>
        <taxon>Bacteria</taxon>
        <taxon>Pseudomonadati</taxon>
        <taxon>Pseudomonadota</taxon>
        <taxon>Candidatus Lambdaproteobacteria</taxon>
    </lineage>
</organism>
<reference evidence="9 10" key="1">
    <citation type="journal article" date="2016" name="Nat. Commun.">
        <title>Thousands of microbial genomes shed light on interconnected biogeochemical processes in an aquifer system.</title>
        <authorList>
            <person name="Anantharaman K."/>
            <person name="Brown C.T."/>
            <person name="Hug L.A."/>
            <person name="Sharon I."/>
            <person name="Castelle C.J."/>
            <person name="Probst A.J."/>
            <person name="Thomas B.C."/>
            <person name="Singh A."/>
            <person name="Wilkins M.J."/>
            <person name="Karaoz U."/>
            <person name="Brodie E.L."/>
            <person name="Williams K.H."/>
            <person name="Hubbard S.S."/>
            <person name="Banfield J.F."/>
        </authorList>
    </citation>
    <scope>NUCLEOTIDE SEQUENCE [LARGE SCALE GENOMIC DNA]</scope>
</reference>
<dbReference type="SUPFAM" id="SSF51419">
    <property type="entry name" value="PLP-binding barrel"/>
    <property type="match status" value="1"/>
</dbReference>
<dbReference type="CDD" id="cd00430">
    <property type="entry name" value="PLPDE_III_AR"/>
    <property type="match status" value="1"/>
</dbReference>
<sequence length="369" mass="40104">MVEVNLKVVEANLRLILEEKPAHLELLLVVKDDALGHGIVPVAKLAATLGIKRFGVACLSEALALRAAGLLAPDILVFGERDDQELPIALRHKLTLQIQSLEKAERLNELAASAGQRAKVHLKVDSGMGRYGVKPHAVLELVEQISRLKNLELEGVMTHFAQSDEADKTYAKLQWERFSAVVSALEAKGQRPPLVHACNSGGYLDLPFAHGDMVRIGALLAGVYPSEVCRRINREGKTLAPALSLKSRVAFVKTLELGDKVGYGMHYTAPGATQLAILPLGYGDGYPRLRNKGAVLIQGTECPILGGNSMDAIMVDCSHLQEVSPGEEVVLIGTQGEKEITAMQLARWASTVTYQVLSCWTGRIEKRWV</sequence>
<feature type="active site" description="Proton acceptor; specific for L-alanine" evidence="5">
    <location>
        <position position="263"/>
    </location>
</feature>
<comment type="pathway">
    <text evidence="5">Amino-acid biosynthesis; D-alanine biosynthesis; D-alanine from L-alanine: step 1/1.</text>
</comment>
<dbReference type="HAMAP" id="MF_01201">
    <property type="entry name" value="Ala_racemase"/>
    <property type="match status" value="1"/>
</dbReference>
<dbReference type="InterPro" id="IPR009006">
    <property type="entry name" value="Ala_racemase/Decarboxylase_C"/>
</dbReference>
<dbReference type="Gene3D" id="3.20.20.10">
    <property type="entry name" value="Alanine racemase"/>
    <property type="match status" value="1"/>
</dbReference>
<accession>A0A1F6H430</accession>
<dbReference type="SUPFAM" id="SSF50621">
    <property type="entry name" value="Alanine racemase C-terminal domain-like"/>
    <property type="match status" value="1"/>
</dbReference>
<evidence type="ECO:0000256" key="7">
    <source>
        <dbReference type="PIRSR" id="PIRSR600821-52"/>
    </source>
</evidence>
<dbReference type="EC" id="5.1.1.1" evidence="5"/>
<feature type="binding site" evidence="5 7">
    <location>
        <position position="130"/>
    </location>
    <ligand>
        <name>substrate</name>
    </ligand>
</feature>
<feature type="active site" description="Proton acceptor; specific for D-alanine" evidence="5">
    <location>
        <position position="31"/>
    </location>
</feature>
<comment type="function">
    <text evidence="5">Catalyzes the interconversion of L-alanine and D-alanine. May also act on other amino acids.</text>
</comment>